<dbReference type="PANTHER" id="PTHR13136">
    <property type="entry name" value="TESTIS DEVELOPMENT PROTEIN PRTD"/>
    <property type="match status" value="1"/>
</dbReference>
<reference evidence="3" key="1">
    <citation type="submission" date="2016-10" db="EMBL/GenBank/DDBJ databases">
        <authorList>
            <person name="Varghese N."/>
            <person name="Submissions S."/>
        </authorList>
    </citation>
    <scope>NUCLEOTIDE SEQUENCE [LARGE SCALE GENOMIC DNA]</scope>
    <source>
        <strain evidence="3">DSM 26894</strain>
    </source>
</reference>
<sequence length="213" mass="22815">MSSLDFLIDGDGPDRTTVMLAHGAGAAMDSPFMARMAELLAARGLRVARFEFAYMAQRRSGGPKRPPPKIDVLQEEYRAAINALECPGPLYIGGKSMGGRVASLIADELFSAGAISGLVCLGYPFHPTGKPEKLRTEHLAALRTPTLICQGTRDPFGTREEVAGYGLSPAITLHWLEDGDHDLKPRRRVSGLNHEDTLSSAAGTISDWIAGIG</sequence>
<evidence type="ECO:0000313" key="3">
    <source>
        <dbReference type="Proteomes" id="UP000199392"/>
    </source>
</evidence>
<dbReference type="AlphaFoldDB" id="A0A1I6VWM9"/>
<keyword evidence="3" id="KW-1185">Reference proteome</keyword>
<gene>
    <name evidence="2" type="ORF">SAMN04488050_11370</name>
</gene>
<evidence type="ECO:0000313" key="2">
    <source>
        <dbReference type="EMBL" id="SFT18001.1"/>
    </source>
</evidence>
<dbReference type="PANTHER" id="PTHR13136:SF11">
    <property type="entry name" value="TESTIS-EXPRESSED PROTEIN 30"/>
    <property type="match status" value="1"/>
</dbReference>
<evidence type="ECO:0000259" key="1">
    <source>
        <dbReference type="Pfam" id="PF20408"/>
    </source>
</evidence>
<dbReference type="STRING" id="311180.SAMN04488050_11370"/>
<dbReference type="Proteomes" id="UP000199392">
    <property type="component" value="Unassembled WGS sequence"/>
</dbReference>
<proteinExistence type="predicted"/>
<dbReference type="Pfam" id="PF20408">
    <property type="entry name" value="Abhydrolase_11"/>
    <property type="match status" value="1"/>
</dbReference>
<dbReference type="SUPFAM" id="SSF53474">
    <property type="entry name" value="alpha/beta-Hydrolases"/>
    <property type="match status" value="1"/>
</dbReference>
<dbReference type="InterPro" id="IPR046879">
    <property type="entry name" value="KANL3/Tex30_Abhydrolase"/>
</dbReference>
<dbReference type="InterPro" id="IPR026555">
    <property type="entry name" value="NSL3/Tex30"/>
</dbReference>
<name>A0A1I6VWM9_9RHOB</name>
<dbReference type="EMBL" id="FOZW01000013">
    <property type="protein sequence ID" value="SFT18001.1"/>
    <property type="molecule type" value="Genomic_DNA"/>
</dbReference>
<feature type="domain" description="KANL3/Tex30 alpha/beta hydrolase-like" evidence="1">
    <location>
        <begin position="15"/>
        <end position="209"/>
    </location>
</feature>
<dbReference type="InterPro" id="IPR029058">
    <property type="entry name" value="AB_hydrolase_fold"/>
</dbReference>
<protein>
    <recommendedName>
        <fullName evidence="1">KANL3/Tex30 alpha/beta hydrolase-like domain-containing protein</fullName>
    </recommendedName>
</protein>
<dbReference type="Gene3D" id="3.40.50.1820">
    <property type="entry name" value="alpha/beta hydrolase"/>
    <property type="match status" value="1"/>
</dbReference>
<organism evidence="2 3">
    <name type="scientific">Alloyangia pacifica</name>
    <dbReference type="NCBI Taxonomy" id="311180"/>
    <lineage>
        <taxon>Bacteria</taxon>
        <taxon>Pseudomonadati</taxon>
        <taxon>Pseudomonadota</taxon>
        <taxon>Alphaproteobacteria</taxon>
        <taxon>Rhodobacterales</taxon>
        <taxon>Roseobacteraceae</taxon>
        <taxon>Alloyangia</taxon>
    </lineage>
</organism>
<accession>A0A1I6VWM9</accession>